<gene>
    <name evidence="1" type="ORF">SAMN05444586_10614</name>
</gene>
<organism evidence="1 2">
    <name type="scientific">Acinetobacter bohemicus</name>
    <dbReference type="NCBI Taxonomy" id="1435036"/>
    <lineage>
        <taxon>Bacteria</taxon>
        <taxon>Pseudomonadati</taxon>
        <taxon>Pseudomonadota</taxon>
        <taxon>Gammaproteobacteria</taxon>
        <taxon>Moraxellales</taxon>
        <taxon>Moraxellaceae</taxon>
        <taxon>Acinetobacter</taxon>
    </lineage>
</organism>
<dbReference type="EMBL" id="FOZU01000061">
    <property type="protein sequence ID" value="SFT24820.1"/>
    <property type="molecule type" value="Genomic_DNA"/>
</dbReference>
<accession>A0A1I6WFR6</accession>
<proteinExistence type="predicted"/>
<evidence type="ECO:0000313" key="2">
    <source>
        <dbReference type="Proteomes" id="UP000182827"/>
    </source>
</evidence>
<sequence length="473" mass="54597">MDLNSVDKYKYTLISKKNFTRYALPYEIIPVFLCDKVNGHLLFDSEILKSLISQNLINDDYIVIKNSCENNSQYISFSDMKGIYFLSQDSLDLFYERSYENYDISLINAGVINVSKPESNIDITIDVAKKIDRNEFVDEMALKDAVLRIIFKKIQNNSHDAYSKIIKEKESLSEILKLIFSNSNSIETEMRVIFFKICSKYNVVFGWNALDLIKDFQKRVSEEIRESNEFLKWIEVVTKIINGENVNLLFDDSGNITLRAMTLVLLNPQLDHLENLKRNSSLSIGDEVYQLSCDFVEARFGYSFLNYKQRDLTNVKDFNFANIISYIYRLPDSIGHVENNNEIYKFELSNYSFLSIMSEEDHKIECAISGIKPISGFNLNLIYLGLDKKIYLRIIDRDGPKGMTKFKGKFIQDIVELQKDLPNGSRFEVNDAGLMLLLPSGWFESQNLKASLSHLFQVLKPLGVEQKSSLIIS</sequence>
<dbReference type="AlphaFoldDB" id="A0A1I6WFR6"/>
<keyword evidence="2" id="KW-1185">Reference proteome</keyword>
<evidence type="ECO:0000313" key="1">
    <source>
        <dbReference type="EMBL" id="SFT24820.1"/>
    </source>
</evidence>
<dbReference type="RefSeq" id="WP_074947889.1">
    <property type="nucleotide sequence ID" value="NZ_FOZU01000061.1"/>
</dbReference>
<reference evidence="2" key="1">
    <citation type="submission" date="2016-10" db="EMBL/GenBank/DDBJ databases">
        <authorList>
            <person name="Varghese N."/>
            <person name="Submissions S."/>
        </authorList>
    </citation>
    <scope>NUCLEOTIDE SEQUENCE [LARGE SCALE GENOMIC DNA]</scope>
    <source>
        <strain evidence="2">ANC 5076</strain>
    </source>
</reference>
<dbReference type="Proteomes" id="UP000182827">
    <property type="component" value="Unassembled WGS sequence"/>
</dbReference>
<name>A0A1I6WFR6_9GAMM</name>
<protein>
    <submittedName>
        <fullName evidence="1">Uncharacterized protein</fullName>
    </submittedName>
</protein>